<gene>
    <name evidence="1" type="ORF">ACFPU1_07070</name>
</gene>
<accession>A0ABW0YP70</accession>
<evidence type="ECO:0000313" key="1">
    <source>
        <dbReference type="EMBL" id="MFC5712537.1"/>
    </source>
</evidence>
<dbReference type="Proteomes" id="UP001596142">
    <property type="component" value="Unassembled WGS sequence"/>
</dbReference>
<name>A0ABW0YP70_9BACI</name>
<proteinExistence type="predicted"/>
<dbReference type="RefSeq" id="WP_157049683.1">
    <property type="nucleotide sequence ID" value="NZ_JBHSOZ010000003.1"/>
</dbReference>
<dbReference type="EMBL" id="JBHSOZ010000003">
    <property type="protein sequence ID" value="MFC5712537.1"/>
    <property type="molecule type" value="Genomic_DNA"/>
</dbReference>
<reference evidence="2" key="1">
    <citation type="journal article" date="2019" name="Int. J. Syst. Evol. Microbiol.">
        <title>The Global Catalogue of Microorganisms (GCM) 10K type strain sequencing project: providing services to taxonomists for standard genome sequencing and annotation.</title>
        <authorList>
            <consortium name="The Broad Institute Genomics Platform"/>
            <consortium name="The Broad Institute Genome Sequencing Center for Infectious Disease"/>
            <person name="Wu L."/>
            <person name="Ma J."/>
        </authorList>
    </citation>
    <scope>NUCLEOTIDE SEQUENCE [LARGE SCALE GENOMIC DNA]</scope>
    <source>
        <strain evidence="2">CECT 7184</strain>
    </source>
</reference>
<evidence type="ECO:0008006" key="3">
    <source>
        <dbReference type="Google" id="ProtNLM"/>
    </source>
</evidence>
<comment type="caution">
    <text evidence="1">The sequence shown here is derived from an EMBL/GenBank/DDBJ whole genome shotgun (WGS) entry which is preliminary data.</text>
</comment>
<dbReference type="InterPro" id="IPR036249">
    <property type="entry name" value="Thioredoxin-like_sf"/>
</dbReference>
<dbReference type="Gene3D" id="3.40.30.10">
    <property type="entry name" value="Glutaredoxin"/>
    <property type="match status" value="1"/>
</dbReference>
<sequence length="46" mass="5279">MFGKTKGLKQGDPCPPFSLPDIHGEKHNIEGFREEAVLLYFMRGTW</sequence>
<evidence type="ECO:0000313" key="2">
    <source>
        <dbReference type="Proteomes" id="UP001596142"/>
    </source>
</evidence>
<protein>
    <recommendedName>
        <fullName evidence="3">AhpC/TSA family protein</fullName>
    </recommendedName>
</protein>
<organism evidence="1 2">
    <name type="scientific">Thalassorhabdus alkalitolerans</name>
    <dbReference type="NCBI Taxonomy" id="2282697"/>
    <lineage>
        <taxon>Bacteria</taxon>
        <taxon>Bacillati</taxon>
        <taxon>Bacillota</taxon>
        <taxon>Bacilli</taxon>
        <taxon>Bacillales</taxon>
        <taxon>Bacillaceae</taxon>
        <taxon>Thalassorhabdus</taxon>
    </lineage>
</organism>
<keyword evidence="2" id="KW-1185">Reference proteome</keyword>
<dbReference type="SUPFAM" id="SSF52833">
    <property type="entry name" value="Thioredoxin-like"/>
    <property type="match status" value="1"/>
</dbReference>